<name>A0A3B0CBX4_9FLAO</name>
<sequence>MSKSLLFIPDISGFTKFVQTTEVEHSQHVISELLEVLIDANTQELELAEIEGDALFFYKEDEVPSQERLLAQIETMFTAFHSHLKLLEKNRICPCNACASAPKLQLKVVAHCGELQYIAVKGNRKPFGQQVIETHRLLKNSIDSDNYVLISKKLAKEIGLPIYYYSKVFRFKEGKDSYDDKEVEYIYALIDKEKLSLNEFSQAKKVSFDRSPDLILDKQFPIPASELMELITNYKYRPQWVNGVDAFEFNENEVTRLGTEHVCVINGKHLNFVTITKKVDPGVLVYGEMTTNLPVVDALYQFYSLTPLSQTSCNLKSEVYWEAKSLFKKLIIFLFVRRIFKKNTQQALDGLYRFVADKRLIASDS</sequence>
<dbReference type="RefSeq" id="WP_120709631.1">
    <property type="nucleotide sequence ID" value="NZ_RBCJ01000001.1"/>
</dbReference>
<dbReference type="Pfam" id="PF10851">
    <property type="entry name" value="DUF2652"/>
    <property type="match status" value="1"/>
</dbReference>
<dbReference type="EMBL" id="RBCJ01000001">
    <property type="protein sequence ID" value="RKN82440.1"/>
    <property type="molecule type" value="Genomic_DNA"/>
</dbReference>
<dbReference type="SUPFAM" id="SSF55961">
    <property type="entry name" value="Bet v1-like"/>
    <property type="match status" value="1"/>
</dbReference>
<dbReference type="InterPro" id="IPR020503">
    <property type="entry name" value="Uncharacterised_Rv2561"/>
</dbReference>
<dbReference type="Gene3D" id="3.30.530.20">
    <property type="match status" value="1"/>
</dbReference>
<evidence type="ECO:0000313" key="2">
    <source>
        <dbReference type="Proteomes" id="UP000276603"/>
    </source>
</evidence>
<evidence type="ECO:0000313" key="1">
    <source>
        <dbReference type="EMBL" id="RKN82440.1"/>
    </source>
</evidence>
<gene>
    <name evidence="1" type="ORF">D7Z94_00875</name>
</gene>
<comment type="caution">
    <text evidence="1">The sequence shown here is derived from an EMBL/GenBank/DDBJ whole genome shotgun (WGS) entry which is preliminary data.</text>
</comment>
<dbReference type="OrthoDB" id="625021at2"/>
<organism evidence="1 2">
    <name type="scientific">Ulvibacterium marinum</name>
    <dbReference type="NCBI Taxonomy" id="2419782"/>
    <lineage>
        <taxon>Bacteria</taxon>
        <taxon>Pseudomonadati</taxon>
        <taxon>Bacteroidota</taxon>
        <taxon>Flavobacteriia</taxon>
        <taxon>Flavobacteriales</taxon>
        <taxon>Flavobacteriaceae</taxon>
        <taxon>Ulvibacterium</taxon>
    </lineage>
</organism>
<protein>
    <submittedName>
        <fullName evidence="1">DUF2652 domain-containing protein</fullName>
    </submittedName>
</protein>
<dbReference type="Proteomes" id="UP000276603">
    <property type="component" value="Unassembled WGS sequence"/>
</dbReference>
<dbReference type="Gene3D" id="3.30.70.1230">
    <property type="entry name" value="Nucleotide cyclase"/>
    <property type="match status" value="1"/>
</dbReference>
<dbReference type="InterPro" id="IPR029787">
    <property type="entry name" value="Nucleotide_cyclase"/>
</dbReference>
<proteinExistence type="predicted"/>
<dbReference type="InterPro" id="IPR023393">
    <property type="entry name" value="START-like_dom_sf"/>
</dbReference>
<dbReference type="AlphaFoldDB" id="A0A3B0CBX4"/>
<reference evidence="1 2" key="1">
    <citation type="submission" date="2018-10" db="EMBL/GenBank/DDBJ databases">
        <title>Ulvibacterium marinum gen. nov., sp. nov., a novel marine bacterium of the family Flavobacteriaceae, isolated from a culture of the green alga Ulva prolifera.</title>
        <authorList>
            <person name="Zhang Z."/>
        </authorList>
    </citation>
    <scope>NUCLEOTIDE SEQUENCE [LARGE SCALE GENOMIC DNA]</scope>
    <source>
        <strain evidence="1 2">CCMM003</strain>
    </source>
</reference>
<accession>A0A3B0CBX4</accession>
<keyword evidence="2" id="KW-1185">Reference proteome</keyword>